<comment type="caution">
    <text evidence="1">The sequence shown here is derived from an EMBL/GenBank/DDBJ whole genome shotgun (WGS) entry which is preliminary data.</text>
</comment>
<organism evidence="1 2">
    <name type="scientific">Periplaneta americana</name>
    <name type="common">American cockroach</name>
    <name type="synonym">Blatta americana</name>
    <dbReference type="NCBI Taxonomy" id="6978"/>
    <lineage>
        <taxon>Eukaryota</taxon>
        <taxon>Metazoa</taxon>
        <taxon>Ecdysozoa</taxon>
        <taxon>Arthropoda</taxon>
        <taxon>Hexapoda</taxon>
        <taxon>Insecta</taxon>
        <taxon>Pterygota</taxon>
        <taxon>Neoptera</taxon>
        <taxon>Polyneoptera</taxon>
        <taxon>Dictyoptera</taxon>
        <taxon>Blattodea</taxon>
        <taxon>Blattoidea</taxon>
        <taxon>Blattidae</taxon>
        <taxon>Blattinae</taxon>
        <taxon>Periplaneta</taxon>
    </lineage>
</organism>
<accession>A0ABQ8SX81</accession>
<gene>
    <name evidence="1" type="ORF">ANN_14774</name>
</gene>
<protein>
    <recommendedName>
        <fullName evidence="3">Reverse transcriptase domain-containing protein</fullName>
    </recommendedName>
</protein>
<reference evidence="1 2" key="1">
    <citation type="journal article" date="2022" name="Allergy">
        <title>Genome assembly and annotation of Periplaneta americana reveal a comprehensive cockroach allergen profile.</title>
        <authorList>
            <person name="Wang L."/>
            <person name="Xiong Q."/>
            <person name="Saelim N."/>
            <person name="Wang L."/>
            <person name="Nong W."/>
            <person name="Wan A.T."/>
            <person name="Shi M."/>
            <person name="Liu X."/>
            <person name="Cao Q."/>
            <person name="Hui J.H.L."/>
            <person name="Sookrung N."/>
            <person name="Leung T.F."/>
            <person name="Tungtrongchitr A."/>
            <person name="Tsui S.K.W."/>
        </authorList>
    </citation>
    <scope>NUCLEOTIDE SEQUENCE [LARGE SCALE GENOMIC DNA]</scope>
    <source>
        <strain evidence="1">PWHHKU_190912</strain>
    </source>
</reference>
<dbReference type="Proteomes" id="UP001148838">
    <property type="component" value="Unassembled WGS sequence"/>
</dbReference>
<sequence>MAGLCEGGNETTGSLKAICNTLAAIPEADIHLGTYPAEGTGIVENIASDGVVFSRDYWIQFLYVKYLSTKLTDESAGQVLMWFESMVSEHPQSMQWGLDNTPRRWSYVAKRTVSLPTDQELCLGVSSIPIRPDYLVVHIGGFPQQGEFSIFSLYNFIDASYRIVSYRIASHRIVSYRTVPYRTLAKGKGTRDAIGLLRPIGERYLEKNKEVYIVFMDLGKAFDRVDWNKLVDILVSRPDALTVTPQVWTLDRYSTAVLSGVVITTVARIKDAVWFKLDQTEWILKGDKILSMTSSGRKVKLWVPCRRFRARKIILGGCRQNLSPFLSHVEFQR</sequence>
<evidence type="ECO:0000313" key="2">
    <source>
        <dbReference type="Proteomes" id="UP001148838"/>
    </source>
</evidence>
<evidence type="ECO:0000313" key="1">
    <source>
        <dbReference type="EMBL" id="KAJ4438822.1"/>
    </source>
</evidence>
<proteinExistence type="predicted"/>
<keyword evidence="2" id="KW-1185">Reference proteome</keyword>
<name>A0ABQ8SX81_PERAM</name>
<dbReference type="EMBL" id="JAJSOF020000019">
    <property type="protein sequence ID" value="KAJ4438822.1"/>
    <property type="molecule type" value="Genomic_DNA"/>
</dbReference>
<evidence type="ECO:0008006" key="3">
    <source>
        <dbReference type="Google" id="ProtNLM"/>
    </source>
</evidence>